<accession>A0A9Q5YJ85</accession>
<protein>
    <submittedName>
        <fullName evidence="1">Uncharacterized protein</fullName>
    </submittedName>
</protein>
<gene>
    <name evidence="1" type="ORF">Psal009_02403</name>
</gene>
<name>A0A9Q5YJ85_PISSA</name>
<evidence type="ECO:0000313" key="2">
    <source>
        <dbReference type="Proteomes" id="UP000422232"/>
    </source>
</evidence>
<dbReference type="EMBL" id="CP038908">
    <property type="protein sequence ID" value="QGO06488.1"/>
    <property type="molecule type" value="Genomic_DNA"/>
</dbReference>
<evidence type="ECO:0000313" key="1">
    <source>
        <dbReference type="EMBL" id="QGO06488.1"/>
    </source>
</evidence>
<sequence length="296" mass="34172">MPLRLTKKFIELKEEVVQEISLTNQRLYGSHPVYYLRGDQESFNQAKSQFIFLLDKIFDENPPALERLKDLQENLIKLTVNNDEAAKELILTNLKKRFESLYYDNQILLKKLRVGQFNDLILGACYQGAYSNAVMLIDRIIAGSGLNNYLLSAKRELIQQYALNFLSENNIATPNIHSVNSLYNHVAPSYNMQLIPDSFARDLGQRVFNQFSRYLRASITPLMLLSLVQNKFVLPKDYNSQFMEEILPEHLLKDWGFALYDAEGQAHDLERTGLLLLKVALQELGFIEDLVTHLTH</sequence>
<organism evidence="1 2">
    <name type="scientific">Piscirickettsia salmonis</name>
    <dbReference type="NCBI Taxonomy" id="1238"/>
    <lineage>
        <taxon>Bacteria</taxon>
        <taxon>Pseudomonadati</taxon>
        <taxon>Pseudomonadota</taxon>
        <taxon>Gammaproteobacteria</taxon>
        <taxon>Thiotrichales</taxon>
        <taxon>Piscirickettsiaceae</taxon>
        <taxon>Piscirickettsia</taxon>
    </lineage>
</organism>
<proteinExistence type="predicted"/>
<dbReference type="Proteomes" id="UP000422232">
    <property type="component" value="Chromosome"/>
</dbReference>
<keyword evidence="2" id="KW-1185">Reference proteome</keyword>
<dbReference type="RefSeq" id="WP_016212216.1">
    <property type="nucleotide sequence ID" value="NZ_CP013773.1"/>
</dbReference>
<dbReference type="AlphaFoldDB" id="A0A9Q5YJ85"/>
<reference evidence="1 2" key="1">
    <citation type="submission" date="2019-04" db="EMBL/GenBank/DDBJ databases">
        <title>Complete genome sequencing of Piscirickettsia salmonis strain Psal-009.</title>
        <authorList>
            <person name="Schober I."/>
            <person name="Bunk B."/>
            <person name="Sproer C."/>
            <person name="Carril G.P."/>
            <person name="Riedel T."/>
            <person name="Flores-Herrera P.A."/>
            <person name="Nourdin-Galindo G."/>
            <person name="Marshall S.H."/>
            <person name="Overmann J."/>
        </authorList>
    </citation>
    <scope>NUCLEOTIDE SEQUENCE [LARGE SCALE GENOMIC DNA]</scope>
    <source>
        <strain evidence="1 2">Psal-009</strain>
    </source>
</reference>
<dbReference type="GeneID" id="66741600"/>